<dbReference type="InterPro" id="IPR002559">
    <property type="entry name" value="Transposase_11"/>
</dbReference>
<dbReference type="PANTHER" id="PTHR33258">
    <property type="entry name" value="TRANSPOSASE INSL FOR INSERTION SEQUENCE ELEMENT IS186A-RELATED"/>
    <property type="match status" value="1"/>
</dbReference>
<accession>A0ABZ3IM62</accession>
<gene>
    <name evidence="6" type="ORF">SPSIL_028890</name>
    <name evidence="7" type="ORF">SPSIL_029500</name>
</gene>
<name>A0ABZ3IM62_9FIRM</name>
<evidence type="ECO:0000256" key="2">
    <source>
        <dbReference type="ARBA" id="ARBA00022578"/>
    </source>
</evidence>
<evidence type="ECO:0000313" key="6">
    <source>
        <dbReference type="EMBL" id="XFO66730.1"/>
    </source>
</evidence>
<dbReference type="Proteomes" id="UP000216752">
    <property type="component" value="Chromosome"/>
</dbReference>
<organism evidence="7 8">
    <name type="scientific">Sporomusa silvacetica DSM 10669</name>
    <dbReference type="NCBI Taxonomy" id="1123289"/>
    <lineage>
        <taxon>Bacteria</taxon>
        <taxon>Bacillati</taxon>
        <taxon>Bacillota</taxon>
        <taxon>Negativicutes</taxon>
        <taxon>Selenomonadales</taxon>
        <taxon>Sporomusaceae</taxon>
        <taxon>Sporomusa</taxon>
    </lineage>
</organism>
<reference evidence="7 8" key="1">
    <citation type="submission" date="2024-05" db="EMBL/GenBank/DDBJ databases">
        <title>Isolation and characterization of Sporomusa carbonis sp. nov., a carboxydotrophic hydrogenogen in the genus of Sporomusa isolated from a charcoal burning pile.</title>
        <authorList>
            <person name="Boeer T."/>
            <person name="Rosenbaum F."/>
            <person name="Eysell L."/>
            <person name="Mueller V."/>
            <person name="Daniel R."/>
            <person name="Poehlein A."/>
        </authorList>
    </citation>
    <scope>NUCLEOTIDE SEQUENCE [LARGE SCALE GENOMIC DNA]</scope>
    <source>
        <strain evidence="7 8">DSM 10669</strain>
    </source>
</reference>
<keyword evidence="8" id="KW-1185">Reference proteome</keyword>
<dbReference type="RefSeq" id="WP_094607253.1">
    <property type="nucleotide sequence ID" value="NZ_CP155573.1"/>
</dbReference>
<comment type="similarity">
    <text evidence="1">Belongs to the transposase 11 family.</text>
</comment>
<evidence type="ECO:0000259" key="5">
    <source>
        <dbReference type="Pfam" id="PF01609"/>
    </source>
</evidence>
<dbReference type="InterPro" id="IPR047952">
    <property type="entry name" value="Transpos_IS4"/>
</dbReference>
<dbReference type="Pfam" id="PF01609">
    <property type="entry name" value="DDE_Tnp_1"/>
    <property type="match status" value="1"/>
</dbReference>
<dbReference type="NCBIfam" id="NF033592">
    <property type="entry name" value="transpos_IS4_1"/>
    <property type="match status" value="1"/>
</dbReference>
<dbReference type="SUPFAM" id="SSF53098">
    <property type="entry name" value="Ribonuclease H-like"/>
    <property type="match status" value="1"/>
</dbReference>
<evidence type="ECO:0000256" key="4">
    <source>
        <dbReference type="ARBA" id="ARBA00023172"/>
    </source>
</evidence>
<evidence type="ECO:0000256" key="3">
    <source>
        <dbReference type="ARBA" id="ARBA00023125"/>
    </source>
</evidence>
<protein>
    <submittedName>
        <fullName evidence="7">IS4 family transposase IS1675</fullName>
    </submittedName>
</protein>
<keyword evidence="4" id="KW-0233">DNA recombination</keyword>
<evidence type="ECO:0000256" key="1">
    <source>
        <dbReference type="ARBA" id="ARBA00010075"/>
    </source>
</evidence>
<dbReference type="PANTHER" id="PTHR33258:SF1">
    <property type="entry name" value="TRANSPOSASE INSL FOR INSERTION SEQUENCE ELEMENT IS186A-RELATED"/>
    <property type="match status" value="1"/>
</dbReference>
<keyword evidence="2" id="KW-0815">Transposition</keyword>
<evidence type="ECO:0000313" key="8">
    <source>
        <dbReference type="Proteomes" id="UP000216752"/>
    </source>
</evidence>
<proteinExistence type="inferred from homology"/>
<dbReference type="EMBL" id="CP155573">
    <property type="protein sequence ID" value="XFO66790.1"/>
    <property type="molecule type" value="Genomic_DNA"/>
</dbReference>
<sequence>MKPTEVKEILSHIISTISNDPSEFLQNPSKDFTRNRKLSFETIIKMMIGMGGNSLCKEIYDWFNYAEDTASVSAFVQQRNKISSKAMEYIFREIVKQCDEQILFKGYRLLAVDGSDIRLPKNKNDDNSHIKNDDNTKGYNLLHLDAMYDLMQHNYVDASIQSKKGMNEHKALVSMIEKSEAAGSVIVIADRGYESFNNIAHFQEKNWNYIIRSKESYGIKYENPDSDEFDKETTITLTRRKTKDTIALIKENPDRYRWIQPHTTFDYLLSRENKMYDLKFRIVRFKISDTTYETLFTNLPANEFPAEVLKELYKMRWGIETSFKELKYDVGLASIHSKKQDFVLQEIFSKLIMYNFAALISYQVEHPKDKRINFAKAIHFCYQYFKGKISERSLLKIVQKFMSPIRPGRVFERYQNIKKAVGFAYRIS</sequence>
<evidence type="ECO:0000313" key="7">
    <source>
        <dbReference type="EMBL" id="XFO66790.1"/>
    </source>
</evidence>
<dbReference type="InterPro" id="IPR012337">
    <property type="entry name" value="RNaseH-like_sf"/>
</dbReference>
<dbReference type="Gene3D" id="3.90.350.10">
    <property type="entry name" value="Transposase Inhibitor Protein From Tn5, Chain A, domain 1"/>
    <property type="match status" value="1"/>
</dbReference>
<dbReference type="EMBL" id="CP155573">
    <property type="protein sequence ID" value="XFO66730.1"/>
    <property type="molecule type" value="Genomic_DNA"/>
</dbReference>
<feature type="domain" description="Transposase IS4-like" evidence="5">
    <location>
        <begin position="106"/>
        <end position="356"/>
    </location>
</feature>
<keyword evidence="3" id="KW-0238">DNA-binding</keyword>